<dbReference type="RefSeq" id="WP_146452482.1">
    <property type="nucleotide sequence ID" value="NZ_SJPS01000007.1"/>
</dbReference>
<sequence length="261" mass="28986">MLLEIFALFLTTALFGEKDAGFDPPQGPALQAAQLLESINLNSDAVEVQNTLQRTVELLSPQSPAGEKLAEFLANPDDASDLIQVRDEVLQMLTFTPRHEAELPEGFPTFTPPGVIELKVYPKNRRAIAKQFFTLFGHITSNKIAMTTPVRMEFENDKNGKLKQESMAFYYGDPTIGSVGEQGKVQVVEQEGELVVALGHRGFRSQKVIADGERRLLAWIEAHPEYQANGKLIVMGYNSPMVPAKSQFLEIQLPLKKTNSE</sequence>
<dbReference type="Proteomes" id="UP000318437">
    <property type="component" value="Unassembled WGS sequence"/>
</dbReference>
<keyword evidence="2" id="KW-1185">Reference proteome</keyword>
<reference evidence="1 2" key="1">
    <citation type="submission" date="2019-02" db="EMBL/GenBank/DDBJ databases">
        <title>Deep-cultivation of Planctomycetes and their phenomic and genomic characterization uncovers novel biology.</title>
        <authorList>
            <person name="Wiegand S."/>
            <person name="Jogler M."/>
            <person name="Boedeker C."/>
            <person name="Pinto D."/>
            <person name="Vollmers J."/>
            <person name="Rivas-Marin E."/>
            <person name="Kohn T."/>
            <person name="Peeters S.H."/>
            <person name="Heuer A."/>
            <person name="Rast P."/>
            <person name="Oberbeckmann S."/>
            <person name="Bunk B."/>
            <person name="Jeske O."/>
            <person name="Meyerdierks A."/>
            <person name="Storesund J.E."/>
            <person name="Kallscheuer N."/>
            <person name="Luecker S."/>
            <person name="Lage O.M."/>
            <person name="Pohl T."/>
            <person name="Merkel B.J."/>
            <person name="Hornburger P."/>
            <person name="Mueller R.-W."/>
            <person name="Bruemmer F."/>
            <person name="Labrenz M."/>
            <person name="Spormann A.M."/>
            <person name="Op Den Camp H."/>
            <person name="Overmann J."/>
            <person name="Amann R."/>
            <person name="Jetten M.S.M."/>
            <person name="Mascher T."/>
            <person name="Medema M.H."/>
            <person name="Devos D.P."/>
            <person name="Kaster A.-K."/>
            <person name="Ovreas L."/>
            <person name="Rohde M."/>
            <person name="Galperin M.Y."/>
            <person name="Jogler C."/>
        </authorList>
    </citation>
    <scope>NUCLEOTIDE SEQUENCE [LARGE SCALE GENOMIC DNA]</scope>
    <source>
        <strain evidence="1 2">Pla144</strain>
    </source>
</reference>
<proteinExistence type="predicted"/>
<gene>
    <name evidence="1" type="ORF">Pla144_41920</name>
</gene>
<organism evidence="1 2">
    <name type="scientific">Bythopirellula polymerisocia</name>
    <dbReference type="NCBI Taxonomy" id="2528003"/>
    <lineage>
        <taxon>Bacteria</taxon>
        <taxon>Pseudomonadati</taxon>
        <taxon>Planctomycetota</taxon>
        <taxon>Planctomycetia</taxon>
        <taxon>Pirellulales</taxon>
        <taxon>Lacipirellulaceae</taxon>
        <taxon>Bythopirellula</taxon>
    </lineage>
</organism>
<dbReference type="Gene3D" id="3.20.80.10">
    <property type="entry name" value="Regulatory factor, effector binding domain"/>
    <property type="match status" value="1"/>
</dbReference>
<evidence type="ECO:0000313" key="1">
    <source>
        <dbReference type="EMBL" id="TWU22731.1"/>
    </source>
</evidence>
<dbReference type="InterPro" id="IPR006917">
    <property type="entry name" value="SOUL_heme-bd"/>
</dbReference>
<dbReference type="AlphaFoldDB" id="A0A5C6CHI0"/>
<evidence type="ECO:0000313" key="2">
    <source>
        <dbReference type="Proteomes" id="UP000318437"/>
    </source>
</evidence>
<accession>A0A5C6CHI0</accession>
<dbReference type="OrthoDB" id="263408at2"/>
<name>A0A5C6CHI0_9BACT</name>
<dbReference type="EMBL" id="SJPS01000007">
    <property type="protein sequence ID" value="TWU22731.1"/>
    <property type="molecule type" value="Genomic_DNA"/>
</dbReference>
<comment type="caution">
    <text evidence="1">The sequence shown here is derived from an EMBL/GenBank/DDBJ whole genome shotgun (WGS) entry which is preliminary data.</text>
</comment>
<dbReference type="SUPFAM" id="SSF55136">
    <property type="entry name" value="Probable bacterial effector-binding domain"/>
    <property type="match status" value="1"/>
</dbReference>
<dbReference type="Pfam" id="PF04832">
    <property type="entry name" value="SOUL"/>
    <property type="match status" value="1"/>
</dbReference>
<protein>
    <submittedName>
        <fullName evidence="1">SOUL heme-binding protein</fullName>
    </submittedName>
</protein>
<dbReference type="InterPro" id="IPR011256">
    <property type="entry name" value="Reg_factor_effector_dom_sf"/>
</dbReference>